<feature type="compositionally biased region" description="Basic and acidic residues" evidence="1">
    <location>
        <begin position="24"/>
        <end position="54"/>
    </location>
</feature>
<evidence type="ECO:0000313" key="3">
    <source>
        <dbReference type="Proteomes" id="UP000008694"/>
    </source>
</evidence>
<dbReference type="Gramene" id="Al_scaffold_0003_2728">
    <property type="protein sequence ID" value="Al_scaffold_0003_2728"/>
    <property type="gene ID" value="Al_scaffold_0003_2728"/>
</dbReference>
<evidence type="ECO:0000256" key="1">
    <source>
        <dbReference type="SAM" id="MobiDB-lite"/>
    </source>
</evidence>
<feature type="region of interest" description="Disordered" evidence="1">
    <location>
        <begin position="24"/>
        <end position="69"/>
    </location>
</feature>
<dbReference type="EMBL" id="GL348715">
    <property type="protein sequence ID" value="EFH59799.1"/>
    <property type="molecule type" value="Genomic_DNA"/>
</dbReference>
<keyword evidence="3" id="KW-1185">Reference proteome</keyword>
<dbReference type="HOGENOM" id="CLU_2779288_0_0_1"/>
<reference evidence="3" key="1">
    <citation type="journal article" date="2011" name="Nat. Genet.">
        <title>The Arabidopsis lyrata genome sequence and the basis of rapid genome size change.</title>
        <authorList>
            <person name="Hu T.T."/>
            <person name="Pattyn P."/>
            <person name="Bakker E.G."/>
            <person name="Cao J."/>
            <person name="Cheng J.-F."/>
            <person name="Clark R.M."/>
            <person name="Fahlgren N."/>
            <person name="Fawcett J.A."/>
            <person name="Grimwood J."/>
            <person name="Gundlach H."/>
            <person name="Haberer G."/>
            <person name="Hollister J.D."/>
            <person name="Ossowski S."/>
            <person name="Ottilar R.P."/>
            <person name="Salamov A.A."/>
            <person name="Schneeberger K."/>
            <person name="Spannagl M."/>
            <person name="Wang X."/>
            <person name="Yang L."/>
            <person name="Nasrallah M.E."/>
            <person name="Bergelson J."/>
            <person name="Carrington J.C."/>
            <person name="Gaut B.S."/>
            <person name="Schmutz J."/>
            <person name="Mayer K.F.X."/>
            <person name="Van de Peer Y."/>
            <person name="Grigoriev I.V."/>
            <person name="Nordborg M."/>
            <person name="Weigel D."/>
            <person name="Guo Y.-L."/>
        </authorList>
    </citation>
    <scope>NUCLEOTIDE SEQUENCE [LARGE SCALE GENOMIC DNA]</scope>
    <source>
        <strain evidence="3">cv. MN47</strain>
    </source>
</reference>
<sequence length="69" mass="7389">MPIAGATPTPRVLLPVATKHFHVRGEEGGGRSEDAAGNLKDKVKNATEETKDSIKATAKSVERNMNTKM</sequence>
<organism evidence="3">
    <name type="scientific">Arabidopsis lyrata subsp. lyrata</name>
    <name type="common">Lyre-leaved rock-cress</name>
    <dbReference type="NCBI Taxonomy" id="81972"/>
    <lineage>
        <taxon>Eukaryota</taxon>
        <taxon>Viridiplantae</taxon>
        <taxon>Streptophyta</taxon>
        <taxon>Embryophyta</taxon>
        <taxon>Tracheophyta</taxon>
        <taxon>Spermatophyta</taxon>
        <taxon>Magnoliopsida</taxon>
        <taxon>eudicotyledons</taxon>
        <taxon>Gunneridae</taxon>
        <taxon>Pentapetalae</taxon>
        <taxon>rosids</taxon>
        <taxon>malvids</taxon>
        <taxon>Brassicales</taxon>
        <taxon>Brassicaceae</taxon>
        <taxon>Camelineae</taxon>
        <taxon>Arabidopsis</taxon>
    </lineage>
</organism>
<proteinExistence type="predicted"/>
<gene>
    <name evidence="2" type="ORF">ARALYDRAFT_673531</name>
</gene>
<protein>
    <submittedName>
        <fullName evidence="2">Predicted protein</fullName>
    </submittedName>
</protein>
<accession>D7L569</accession>
<dbReference type="Proteomes" id="UP000008694">
    <property type="component" value="Unassembled WGS sequence"/>
</dbReference>
<name>D7L569_ARALL</name>
<evidence type="ECO:0000313" key="2">
    <source>
        <dbReference type="EMBL" id="EFH59799.1"/>
    </source>
</evidence>
<dbReference type="AlphaFoldDB" id="D7L569"/>